<evidence type="ECO:0008006" key="4">
    <source>
        <dbReference type="Google" id="ProtNLM"/>
    </source>
</evidence>
<evidence type="ECO:0000313" key="2">
    <source>
        <dbReference type="Ensembl" id="ENSAPEP00000006197.1"/>
    </source>
</evidence>
<keyword evidence="3" id="KW-1185">Reference proteome</keyword>
<accession>A0A3P8S2A6</accession>
<feature type="compositionally biased region" description="Basic and acidic residues" evidence="1">
    <location>
        <begin position="1"/>
        <end position="15"/>
    </location>
</feature>
<dbReference type="Ensembl" id="ENSAPET00000006365.1">
    <property type="protein sequence ID" value="ENSAPEP00000006197.1"/>
    <property type="gene ID" value="ENSAPEG00000004473.1"/>
</dbReference>
<reference evidence="2" key="2">
    <citation type="submission" date="2025-08" db="UniProtKB">
        <authorList>
            <consortium name="Ensembl"/>
        </authorList>
    </citation>
    <scope>IDENTIFICATION</scope>
</reference>
<organism evidence="2 3">
    <name type="scientific">Amphiprion percula</name>
    <name type="common">Orange clownfish</name>
    <name type="synonym">Lutjanus percula</name>
    <dbReference type="NCBI Taxonomy" id="161767"/>
    <lineage>
        <taxon>Eukaryota</taxon>
        <taxon>Metazoa</taxon>
        <taxon>Chordata</taxon>
        <taxon>Craniata</taxon>
        <taxon>Vertebrata</taxon>
        <taxon>Euteleostomi</taxon>
        <taxon>Actinopterygii</taxon>
        <taxon>Neopterygii</taxon>
        <taxon>Teleostei</taxon>
        <taxon>Neoteleostei</taxon>
        <taxon>Acanthomorphata</taxon>
        <taxon>Ovalentaria</taxon>
        <taxon>Pomacentridae</taxon>
        <taxon>Amphiprion</taxon>
    </lineage>
</organism>
<dbReference type="PANTHER" id="PTHR46880">
    <property type="entry name" value="RAS-ASSOCIATING DOMAIN-CONTAINING PROTEIN"/>
    <property type="match status" value="1"/>
</dbReference>
<evidence type="ECO:0000313" key="3">
    <source>
        <dbReference type="Proteomes" id="UP000265080"/>
    </source>
</evidence>
<proteinExistence type="predicted"/>
<dbReference type="AlphaFoldDB" id="A0A3P8S2A6"/>
<feature type="compositionally biased region" description="Low complexity" evidence="1">
    <location>
        <begin position="49"/>
        <end position="58"/>
    </location>
</feature>
<dbReference type="OMA" id="YTHEAKC"/>
<reference evidence="2" key="3">
    <citation type="submission" date="2025-09" db="UniProtKB">
        <authorList>
            <consortium name="Ensembl"/>
        </authorList>
    </citation>
    <scope>IDENTIFICATION</scope>
</reference>
<reference evidence="2 3" key="1">
    <citation type="submission" date="2018-03" db="EMBL/GenBank/DDBJ databases">
        <title>Finding Nemo's genes: A chromosome-scale reference assembly of the genome of the orange clownfish Amphiprion percula.</title>
        <authorList>
            <person name="Lehmann R."/>
        </authorList>
    </citation>
    <scope>NUCLEOTIDE SEQUENCE</scope>
</reference>
<feature type="region of interest" description="Disordered" evidence="1">
    <location>
        <begin position="1"/>
        <end position="65"/>
    </location>
</feature>
<name>A0A3P8S2A6_AMPPE</name>
<dbReference type="Proteomes" id="UP000265080">
    <property type="component" value="Chromosome 14"/>
</dbReference>
<dbReference type="STRING" id="161767.ENSAPEP00000006197"/>
<evidence type="ECO:0000256" key="1">
    <source>
        <dbReference type="SAM" id="MobiDB-lite"/>
    </source>
</evidence>
<protein>
    <recommendedName>
        <fullName evidence="4">DUF4371 domain-containing protein</fullName>
    </recommendedName>
</protein>
<dbReference type="GeneTree" id="ENSGT00940000162903"/>
<sequence>MQRKIDQIFKRKSSTENEYVQPKKNPREDVSQIDQIQDEDNEDNRREPAAAAESEASPGDATSNYPSIWTKEQYHQFKDKNEWLFAKNGMLGCTLCHNVKDLGVMSSCGVNIAANWAEGKICSFGQTREIQLTSLRKKIHEHKNSLAHKEADKILQTTKKDILMNINATSQEFAFETTARVFRTAYYVAKSNKPFTDSESLIDLQEANSMNLGRVLHSKTVCVDIVDHVASQMKNEILKKITKNKSKITILADESTTVGNKSTLIVFLKASVDGAMEPIAFPLELVELDSLNAAHIKEKLGCWEDSKERAKFSGLLSKLCSVSFVKSLALMVDILTELKNLSEILQSRKTTIPKAHEMMTIYVQRIESLCDYPGKHTVEAVQSEQKMIFKGEQLRVGKSPTIDSVHRKEAYNSLINQMAVLNPDSWVQDNPHYGEEEVKGLCDVLSINDKEAHIGFIEYKASGGRSIPDKLKKLFTAVNTLSASNADCERGFSTMNNILTEYRGRLTTVNASNLLLISSVGPPCKKWDPLPYVKTWLGKGRRAAHATSGMARNDPTEDDYFSPLWDML</sequence>
<dbReference type="PANTHER" id="PTHR46880:SF8">
    <property type="entry name" value="E3 SUMO-PROTEIN LIGASE KIAA1586"/>
    <property type="match status" value="1"/>
</dbReference>